<gene>
    <name evidence="2" type="ORF">SAMN05877842_10337</name>
</gene>
<keyword evidence="3" id="KW-1185">Reference proteome</keyword>
<keyword evidence="1" id="KW-0812">Transmembrane</keyword>
<feature type="transmembrane region" description="Helical" evidence="1">
    <location>
        <begin position="7"/>
        <end position="25"/>
    </location>
</feature>
<dbReference type="EMBL" id="OBQC01000003">
    <property type="protein sequence ID" value="SOC37106.1"/>
    <property type="molecule type" value="Genomic_DNA"/>
</dbReference>
<keyword evidence="1" id="KW-0472">Membrane</keyword>
<accession>A0A285U989</accession>
<evidence type="ECO:0000256" key="1">
    <source>
        <dbReference type="SAM" id="Phobius"/>
    </source>
</evidence>
<dbReference type="Proteomes" id="UP000219252">
    <property type="component" value="Unassembled WGS sequence"/>
</dbReference>
<reference evidence="3" key="1">
    <citation type="submission" date="2017-08" db="EMBL/GenBank/DDBJ databases">
        <authorList>
            <person name="Varghese N."/>
            <person name="Submissions S."/>
        </authorList>
    </citation>
    <scope>NUCLEOTIDE SEQUENCE [LARGE SCALE GENOMIC DNA]</scope>
    <source>
        <strain evidence="3">JC23</strain>
    </source>
</reference>
<name>A0A285U989_9BACL</name>
<evidence type="ECO:0000313" key="3">
    <source>
        <dbReference type="Proteomes" id="UP000219252"/>
    </source>
</evidence>
<protein>
    <submittedName>
        <fullName evidence="2">Uncharacterized protein</fullName>
    </submittedName>
</protein>
<organism evidence="2 3">
    <name type="scientific">Ureibacillus acetophenoni</name>
    <dbReference type="NCBI Taxonomy" id="614649"/>
    <lineage>
        <taxon>Bacteria</taxon>
        <taxon>Bacillati</taxon>
        <taxon>Bacillota</taxon>
        <taxon>Bacilli</taxon>
        <taxon>Bacillales</taxon>
        <taxon>Caryophanaceae</taxon>
        <taxon>Ureibacillus</taxon>
    </lineage>
</organism>
<proteinExistence type="predicted"/>
<dbReference type="AlphaFoldDB" id="A0A285U989"/>
<evidence type="ECO:0000313" key="2">
    <source>
        <dbReference type="EMBL" id="SOC37106.1"/>
    </source>
</evidence>
<sequence>MMWIRLIVMAMFSVTSISLLTYQGIEIFHAFGNYFDQK</sequence>
<keyword evidence="1" id="KW-1133">Transmembrane helix</keyword>